<sequence>MSARMVTETFSALRVSTNTTWSINNALPASSQALEADSVRN</sequence>
<dbReference type="EMBL" id="CQQC01000012">
    <property type="protein sequence ID" value="CNU11342.1"/>
    <property type="molecule type" value="Genomic_DNA"/>
</dbReference>
<organism evidence="8 10">
    <name type="scientific">Mycobacterium tuberculosis</name>
    <dbReference type="NCBI Taxonomy" id="1773"/>
    <lineage>
        <taxon>Bacteria</taxon>
        <taxon>Bacillati</taxon>
        <taxon>Actinomycetota</taxon>
        <taxon>Actinomycetes</taxon>
        <taxon>Mycobacteriales</taxon>
        <taxon>Mycobacteriaceae</taxon>
        <taxon>Mycobacterium</taxon>
        <taxon>Mycobacterium tuberculosis complex</taxon>
    </lineage>
</organism>
<dbReference type="Proteomes" id="UP000048600">
    <property type="component" value="Unassembled WGS sequence"/>
</dbReference>
<evidence type="ECO:0000313" key="13">
    <source>
        <dbReference type="Proteomes" id="UP000045842"/>
    </source>
</evidence>
<dbReference type="EMBL" id="CSAE01000293">
    <property type="protein sequence ID" value="COW04555.1"/>
    <property type="molecule type" value="Genomic_DNA"/>
</dbReference>
<dbReference type="AlphaFoldDB" id="A0A0T9F160"/>
<evidence type="ECO:0000313" key="15">
    <source>
        <dbReference type="Proteomes" id="UP000046947"/>
    </source>
</evidence>
<dbReference type="EMBL" id="CSAD01000305">
    <property type="protein sequence ID" value="COV69495.1"/>
    <property type="molecule type" value="Genomic_DNA"/>
</dbReference>
<evidence type="ECO:0000313" key="6">
    <source>
        <dbReference type="EMBL" id="COV69495.1"/>
    </source>
</evidence>
<evidence type="ECO:0000313" key="16">
    <source>
        <dbReference type="Proteomes" id="UP000048600"/>
    </source>
</evidence>
<evidence type="ECO:0000313" key="18">
    <source>
        <dbReference type="Proteomes" id="UP000050164"/>
    </source>
</evidence>
<evidence type="ECO:0000313" key="17">
    <source>
        <dbReference type="Proteomes" id="UP000049023"/>
    </source>
</evidence>
<evidence type="ECO:0000313" key="9">
    <source>
        <dbReference type="EMBL" id="COW38239.1"/>
    </source>
</evidence>
<evidence type="ECO:0000313" key="11">
    <source>
        <dbReference type="Proteomes" id="UP000039217"/>
    </source>
</evidence>
<evidence type="ECO:0000313" key="2">
    <source>
        <dbReference type="EMBL" id="CFR64965.1"/>
    </source>
</evidence>
<evidence type="ECO:0000313" key="14">
    <source>
        <dbReference type="Proteomes" id="UP000046680"/>
    </source>
</evidence>
<dbReference type="Proteomes" id="UP000039217">
    <property type="component" value="Unassembled WGS sequence"/>
</dbReference>
<dbReference type="Proteomes" id="UP000046947">
    <property type="component" value="Unassembled WGS sequence"/>
</dbReference>
<protein>
    <submittedName>
        <fullName evidence="8">Uncharacterized protein</fullName>
    </submittedName>
</protein>
<dbReference type="Proteomes" id="UP000045842">
    <property type="component" value="Unassembled WGS sequence"/>
</dbReference>
<dbReference type="EMBL" id="CNFT01001869">
    <property type="protein sequence ID" value="CKT70832.1"/>
    <property type="molecule type" value="Genomic_DNA"/>
</dbReference>
<dbReference type="EMBL" id="CHKL01000090">
    <property type="protein sequence ID" value="COV99445.1"/>
    <property type="molecule type" value="Genomic_DNA"/>
</dbReference>
<evidence type="ECO:0000313" key="10">
    <source>
        <dbReference type="Proteomes" id="UP000038802"/>
    </source>
</evidence>
<evidence type="ECO:0000313" key="12">
    <source>
        <dbReference type="Proteomes" id="UP000044938"/>
    </source>
</evidence>
<dbReference type="Proteomes" id="UP000038802">
    <property type="component" value="Unassembled WGS sequence"/>
</dbReference>
<dbReference type="Proteomes" id="UP000044938">
    <property type="component" value="Unassembled WGS sequence"/>
</dbReference>
<gene>
    <name evidence="2" type="ORF">ERS007657_00122</name>
    <name evidence="5" type="ORF">ERS007661_00088</name>
    <name evidence="6" type="ORF">ERS007679_02300</name>
    <name evidence="1" type="ORF">ERS007688_01772</name>
    <name evidence="8" type="ORF">ERS007703_02612</name>
    <name evidence="9" type="ORF">ERS007720_02515</name>
    <name evidence="7" type="ORF">ERS007741_01147</name>
    <name evidence="4" type="ORF">ERS027659_04750</name>
    <name evidence="3" type="ORF">ERS027661_02654</name>
</gene>
<name>A0A0T9F160_MYCTX</name>
<evidence type="ECO:0000313" key="4">
    <source>
        <dbReference type="EMBL" id="CKT70832.1"/>
    </source>
</evidence>
<accession>A0A0T9F160</accession>
<evidence type="ECO:0000313" key="5">
    <source>
        <dbReference type="EMBL" id="CNU11342.1"/>
    </source>
</evidence>
<proteinExistence type="predicted"/>
<dbReference type="EMBL" id="CFOH01000247">
    <property type="protein sequence ID" value="CFE50678.1"/>
    <property type="molecule type" value="Genomic_DNA"/>
</dbReference>
<dbReference type="Proteomes" id="UP000050164">
    <property type="component" value="Unassembled WGS sequence"/>
</dbReference>
<dbReference type="EMBL" id="CNFU01000589">
    <property type="protein sequence ID" value="CKS14546.1"/>
    <property type="molecule type" value="Genomic_DNA"/>
</dbReference>
<reference evidence="10 11" key="2">
    <citation type="submission" date="2015-03" db="EMBL/GenBank/DDBJ databases">
        <authorList>
            <consortium name="Pathogen Informatics"/>
        </authorList>
    </citation>
    <scope>NUCLEOTIDE SEQUENCE [LARGE SCALE GENOMIC DNA]</scope>
    <source>
        <strain evidence="4 18">Bir 185</strain>
        <strain evidence="3 17">Bir 187</strain>
        <strain evidence="2 14">C09601061</strain>
        <strain evidence="5 11">D00501624</strain>
        <strain evidence="6 13">G09801536</strain>
        <strain evidence="1 15">H09601792</strain>
        <strain evidence="10">K00500041</strain>
        <strain evidence="9 12">M09401471</strain>
        <strain evidence="7 16">P00601463</strain>
    </source>
</reference>
<evidence type="ECO:0000313" key="3">
    <source>
        <dbReference type="EMBL" id="CKS14546.1"/>
    </source>
</evidence>
<reference evidence="8" key="1">
    <citation type="submission" date="2015-03" db="EMBL/GenBank/DDBJ databases">
        <authorList>
            <person name="Murphy D."/>
        </authorList>
    </citation>
    <scope>NUCLEOTIDE SEQUENCE [LARGE SCALE GENOMIC DNA]</scope>
    <source>
        <strain evidence="8">K00500041</strain>
    </source>
</reference>
<dbReference type="Proteomes" id="UP000046680">
    <property type="component" value="Unassembled WGS sequence"/>
</dbReference>
<dbReference type="EMBL" id="CSAJ01000328">
    <property type="protein sequence ID" value="COW38239.1"/>
    <property type="molecule type" value="Genomic_DNA"/>
</dbReference>
<dbReference type="EMBL" id="CGCX01000023">
    <property type="protein sequence ID" value="CFR64965.1"/>
    <property type="molecule type" value="Genomic_DNA"/>
</dbReference>
<evidence type="ECO:0000313" key="1">
    <source>
        <dbReference type="EMBL" id="CFE50678.1"/>
    </source>
</evidence>
<evidence type="ECO:0000313" key="8">
    <source>
        <dbReference type="EMBL" id="COW04555.1"/>
    </source>
</evidence>
<evidence type="ECO:0000313" key="7">
    <source>
        <dbReference type="EMBL" id="COV99445.1"/>
    </source>
</evidence>
<dbReference type="Proteomes" id="UP000049023">
    <property type="component" value="Unassembled WGS sequence"/>
</dbReference>